<evidence type="ECO:0000256" key="2">
    <source>
        <dbReference type="ARBA" id="ARBA00022692"/>
    </source>
</evidence>
<evidence type="ECO:0000256" key="3">
    <source>
        <dbReference type="ARBA" id="ARBA00022737"/>
    </source>
</evidence>
<feature type="compositionally biased region" description="Pro residues" evidence="7">
    <location>
        <begin position="171"/>
        <end position="182"/>
    </location>
</feature>
<keyword evidence="4 5" id="KW-0472">Membrane</keyword>
<feature type="repeat" description="Solcar" evidence="5">
    <location>
        <begin position="85"/>
        <end position="170"/>
    </location>
</feature>
<accession>A0A804PWQ5</accession>
<dbReference type="GO" id="GO:0016020">
    <property type="term" value="C:membrane"/>
    <property type="evidence" value="ECO:0007669"/>
    <property type="project" value="UniProtKB-SubCell"/>
</dbReference>
<evidence type="ECO:0000313" key="9">
    <source>
        <dbReference type="Proteomes" id="UP000007305"/>
    </source>
</evidence>
<feature type="region of interest" description="Disordered" evidence="7">
    <location>
        <begin position="227"/>
        <end position="251"/>
    </location>
</feature>
<keyword evidence="9" id="KW-1185">Reference proteome</keyword>
<sequence>MVAPGGEALGGVIGVARHMIQTEGFFSLYKGLVPSLISMAPSGAVFYGVYDILKMAYLHSPEGKKRVSMMKQQKQETNALDQLELGTVRTLLYGAIAGCCAEAATYPFEVVRRQLQMQVKATRMNALATCLKIVDQGGVPALYVGLIPSLLQVKGSNTASSSGNMTLQAPSTPPSLCPPPPSSDQISTHHGTFQREVSRSCTADAVVGAEVARLVGGDGSVEQWDAARRSTRGGVSRGASRASRRDGRGRGSIVRLAARITARRTPSVTPDSAWSGPQFRSVKRQVKSGNGDARFFDPRGALSPWGASGRYGRRGWRWRRALPGGGDGASASLHHGVRAE</sequence>
<dbReference type="Gramene" id="Zm00001eb281520_T001">
    <property type="protein sequence ID" value="Zm00001eb281520_P001"/>
    <property type="gene ID" value="Zm00001eb281520"/>
</dbReference>
<keyword evidence="2 5" id="KW-0812">Transmembrane</keyword>
<evidence type="ECO:0008006" key="10">
    <source>
        <dbReference type="Google" id="ProtNLM"/>
    </source>
</evidence>
<evidence type="ECO:0000256" key="4">
    <source>
        <dbReference type="ARBA" id="ARBA00023136"/>
    </source>
</evidence>
<reference evidence="9" key="1">
    <citation type="journal article" date="2009" name="Science">
        <title>The B73 maize genome: complexity, diversity, and dynamics.</title>
        <authorList>
            <person name="Schnable P.S."/>
            <person name="Ware D."/>
            <person name="Fulton R.S."/>
            <person name="Stein J.C."/>
            <person name="Wei F."/>
            <person name="Pasternak S."/>
            <person name="Liang C."/>
            <person name="Zhang J."/>
            <person name="Fulton L."/>
            <person name="Graves T.A."/>
            <person name="Minx P."/>
            <person name="Reily A.D."/>
            <person name="Courtney L."/>
            <person name="Kruchowski S.S."/>
            <person name="Tomlinson C."/>
            <person name="Strong C."/>
            <person name="Delehaunty K."/>
            <person name="Fronick C."/>
            <person name="Courtney B."/>
            <person name="Rock S.M."/>
            <person name="Belter E."/>
            <person name="Du F."/>
            <person name="Kim K."/>
            <person name="Abbott R.M."/>
            <person name="Cotton M."/>
            <person name="Levy A."/>
            <person name="Marchetto P."/>
            <person name="Ochoa K."/>
            <person name="Jackson S.M."/>
            <person name="Gillam B."/>
            <person name="Chen W."/>
            <person name="Yan L."/>
            <person name="Higginbotham J."/>
            <person name="Cardenas M."/>
            <person name="Waligorski J."/>
            <person name="Applebaum E."/>
            <person name="Phelps L."/>
            <person name="Falcone J."/>
            <person name="Kanchi K."/>
            <person name="Thane T."/>
            <person name="Scimone A."/>
            <person name="Thane N."/>
            <person name="Henke J."/>
            <person name="Wang T."/>
            <person name="Ruppert J."/>
            <person name="Shah N."/>
            <person name="Rotter K."/>
            <person name="Hodges J."/>
            <person name="Ingenthron E."/>
            <person name="Cordes M."/>
            <person name="Kohlberg S."/>
            <person name="Sgro J."/>
            <person name="Delgado B."/>
            <person name="Mead K."/>
            <person name="Chinwalla A."/>
            <person name="Leonard S."/>
            <person name="Crouse K."/>
            <person name="Collura K."/>
            <person name="Kudrna D."/>
            <person name="Currie J."/>
            <person name="He R."/>
            <person name="Angelova A."/>
            <person name="Rajasekar S."/>
            <person name="Mueller T."/>
            <person name="Lomeli R."/>
            <person name="Scara G."/>
            <person name="Ko A."/>
            <person name="Delaney K."/>
            <person name="Wissotski M."/>
            <person name="Lopez G."/>
            <person name="Campos D."/>
            <person name="Braidotti M."/>
            <person name="Ashley E."/>
            <person name="Golser W."/>
            <person name="Kim H."/>
            <person name="Lee S."/>
            <person name="Lin J."/>
            <person name="Dujmic Z."/>
            <person name="Kim W."/>
            <person name="Talag J."/>
            <person name="Zuccolo A."/>
            <person name="Fan C."/>
            <person name="Sebastian A."/>
            <person name="Kramer M."/>
            <person name="Spiegel L."/>
            <person name="Nascimento L."/>
            <person name="Zutavern T."/>
            <person name="Miller B."/>
            <person name="Ambroise C."/>
            <person name="Muller S."/>
            <person name="Spooner W."/>
            <person name="Narechania A."/>
            <person name="Ren L."/>
            <person name="Wei S."/>
            <person name="Kumari S."/>
            <person name="Faga B."/>
            <person name="Levy M.J."/>
            <person name="McMahan L."/>
            <person name="Van Buren P."/>
            <person name="Vaughn M.W."/>
            <person name="Ying K."/>
            <person name="Yeh C.-T."/>
            <person name="Emrich S.J."/>
            <person name="Jia Y."/>
            <person name="Kalyanaraman A."/>
            <person name="Hsia A.-P."/>
            <person name="Barbazuk W.B."/>
            <person name="Baucom R.S."/>
            <person name="Brutnell T.P."/>
            <person name="Carpita N.C."/>
            <person name="Chaparro C."/>
            <person name="Chia J.-M."/>
            <person name="Deragon J.-M."/>
            <person name="Estill J.C."/>
            <person name="Fu Y."/>
            <person name="Jeddeloh J.A."/>
            <person name="Han Y."/>
            <person name="Lee H."/>
            <person name="Li P."/>
            <person name="Lisch D.R."/>
            <person name="Liu S."/>
            <person name="Liu Z."/>
            <person name="Nagel D.H."/>
            <person name="McCann M.C."/>
            <person name="SanMiguel P."/>
            <person name="Myers A.M."/>
            <person name="Nettleton D."/>
            <person name="Nguyen J."/>
            <person name="Penning B.W."/>
            <person name="Ponnala L."/>
            <person name="Schneider K.L."/>
            <person name="Schwartz D.C."/>
            <person name="Sharma A."/>
            <person name="Soderlund C."/>
            <person name="Springer N.M."/>
            <person name="Sun Q."/>
            <person name="Wang H."/>
            <person name="Waterman M."/>
            <person name="Westerman R."/>
            <person name="Wolfgruber T.K."/>
            <person name="Yang L."/>
            <person name="Yu Y."/>
            <person name="Zhang L."/>
            <person name="Zhou S."/>
            <person name="Zhu Q."/>
            <person name="Bennetzen J.L."/>
            <person name="Dawe R.K."/>
            <person name="Jiang J."/>
            <person name="Jiang N."/>
            <person name="Presting G.G."/>
            <person name="Wessler S.R."/>
            <person name="Aluru S."/>
            <person name="Martienssen R.A."/>
            <person name="Clifton S.W."/>
            <person name="McCombie W.R."/>
            <person name="Wing R.A."/>
            <person name="Wilson R.K."/>
        </authorList>
    </citation>
    <scope>NUCLEOTIDE SEQUENCE [LARGE SCALE GENOMIC DNA]</scope>
    <source>
        <strain evidence="9">cv. B73</strain>
    </source>
</reference>
<evidence type="ECO:0000256" key="6">
    <source>
        <dbReference type="RuleBase" id="RU000488"/>
    </source>
</evidence>
<proteinExistence type="inferred from homology"/>
<dbReference type="SUPFAM" id="SSF103506">
    <property type="entry name" value="Mitochondrial carrier"/>
    <property type="match status" value="1"/>
</dbReference>
<evidence type="ECO:0000313" key="8">
    <source>
        <dbReference type="EnsemblPlants" id="Zm00001eb281520_P001"/>
    </source>
</evidence>
<dbReference type="AlphaFoldDB" id="A0A804PWQ5"/>
<dbReference type="Gramene" id="Zm00001eb222990_T001">
    <property type="protein sequence ID" value="Zm00001eb222990_P001"/>
    <property type="gene ID" value="Zm00001eb222990"/>
</dbReference>
<comment type="subcellular location">
    <subcellularLocation>
        <location evidence="1">Membrane</location>
        <topology evidence="1">Multi-pass membrane protein</topology>
    </subcellularLocation>
</comment>
<name>A0A804PWQ5_MAIZE</name>
<evidence type="ECO:0000256" key="7">
    <source>
        <dbReference type="SAM" id="MobiDB-lite"/>
    </source>
</evidence>
<feature type="compositionally biased region" description="Low complexity" evidence="7">
    <location>
        <begin position="232"/>
        <end position="241"/>
    </location>
</feature>
<feature type="region of interest" description="Disordered" evidence="7">
    <location>
        <begin position="319"/>
        <end position="340"/>
    </location>
</feature>
<dbReference type="InterPro" id="IPR018108">
    <property type="entry name" value="MCP_transmembrane"/>
</dbReference>
<dbReference type="EnsemblPlants" id="Zm00001eb281520_T001">
    <property type="protein sequence ID" value="Zm00001eb281520_P001"/>
    <property type="gene ID" value="Zm00001eb281520"/>
</dbReference>
<feature type="compositionally biased region" description="Polar residues" evidence="7">
    <location>
        <begin position="158"/>
        <end position="169"/>
    </location>
</feature>
<evidence type="ECO:0000256" key="1">
    <source>
        <dbReference type="ARBA" id="ARBA00004141"/>
    </source>
</evidence>
<dbReference type="InterPro" id="IPR023395">
    <property type="entry name" value="MCP_dom_sf"/>
</dbReference>
<dbReference type="PANTHER" id="PTHR24089">
    <property type="entry name" value="SOLUTE CARRIER FAMILY 25"/>
    <property type="match status" value="1"/>
</dbReference>
<reference evidence="8" key="3">
    <citation type="submission" date="2021-05" db="UniProtKB">
        <authorList>
            <consortium name="EnsemblPlants"/>
        </authorList>
    </citation>
    <scope>IDENTIFICATION</scope>
    <source>
        <strain evidence="8">cv. B73</strain>
    </source>
</reference>
<evidence type="ECO:0000256" key="5">
    <source>
        <dbReference type="PROSITE-ProRule" id="PRU00282"/>
    </source>
</evidence>
<dbReference type="Proteomes" id="UP000007305">
    <property type="component" value="Chromosome 5"/>
</dbReference>
<dbReference type="PROSITE" id="PS50920">
    <property type="entry name" value="SOLCAR"/>
    <property type="match status" value="2"/>
</dbReference>
<feature type="region of interest" description="Disordered" evidence="7">
    <location>
        <begin position="158"/>
        <end position="194"/>
    </location>
</feature>
<dbReference type="GO" id="GO:0015711">
    <property type="term" value="P:organic anion transport"/>
    <property type="evidence" value="ECO:0007669"/>
    <property type="project" value="UniProtKB-ARBA"/>
</dbReference>
<feature type="repeat" description="Solcar" evidence="5">
    <location>
        <begin position="1"/>
        <end position="56"/>
    </location>
</feature>
<dbReference type="Gene3D" id="1.50.40.10">
    <property type="entry name" value="Mitochondrial carrier domain"/>
    <property type="match status" value="1"/>
</dbReference>
<keyword evidence="3" id="KW-0677">Repeat</keyword>
<dbReference type="Pfam" id="PF00153">
    <property type="entry name" value="Mito_carr"/>
    <property type="match status" value="2"/>
</dbReference>
<dbReference type="EnsemblPlants" id="Zm00001eb222990_T001">
    <property type="protein sequence ID" value="Zm00001eb222990_P001"/>
    <property type="gene ID" value="Zm00001eb222990"/>
</dbReference>
<dbReference type="GO" id="GO:0055085">
    <property type="term" value="P:transmembrane transport"/>
    <property type="evidence" value="ECO:0007669"/>
    <property type="project" value="UniProtKB-ARBA"/>
</dbReference>
<protein>
    <recommendedName>
        <fullName evidence="10">Mitochondrial adenine nucleotide transporter BTL3</fullName>
    </recommendedName>
</protein>
<comment type="similarity">
    <text evidence="6">Belongs to the mitochondrial carrier (TC 2.A.29) family.</text>
</comment>
<dbReference type="GO" id="GO:0015748">
    <property type="term" value="P:organophosphate ester transport"/>
    <property type="evidence" value="ECO:0007669"/>
    <property type="project" value="UniProtKB-ARBA"/>
</dbReference>
<dbReference type="Proteomes" id="UP000007305">
    <property type="component" value="Chromosome 6"/>
</dbReference>
<reference evidence="8" key="2">
    <citation type="submission" date="2019-07" db="EMBL/GenBank/DDBJ databases">
        <authorList>
            <person name="Seetharam A."/>
            <person name="Woodhouse M."/>
            <person name="Cannon E."/>
        </authorList>
    </citation>
    <scope>NUCLEOTIDE SEQUENCE [LARGE SCALE GENOMIC DNA]</scope>
    <source>
        <strain evidence="8">cv. B73</strain>
    </source>
</reference>
<keyword evidence="6" id="KW-0813">Transport</keyword>
<organism evidence="8 9">
    <name type="scientific">Zea mays</name>
    <name type="common">Maize</name>
    <dbReference type="NCBI Taxonomy" id="4577"/>
    <lineage>
        <taxon>Eukaryota</taxon>
        <taxon>Viridiplantae</taxon>
        <taxon>Streptophyta</taxon>
        <taxon>Embryophyta</taxon>
        <taxon>Tracheophyta</taxon>
        <taxon>Spermatophyta</taxon>
        <taxon>Magnoliopsida</taxon>
        <taxon>Liliopsida</taxon>
        <taxon>Poales</taxon>
        <taxon>Poaceae</taxon>
        <taxon>PACMAD clade</taxon>
        <taxon>Panicoideae</taxon>
        <taxon>Andropogonodae</taxon>
        <taxon>Andropogoneae</taxon>
        <taxon>Tripsacinae</taxon>
        <taxon>Zea</taxon>
    </lineage>
</organism>